<reference evidence="7" key="1">
    <citation type="submission" date="2025-08" db="UniProtKB">
        <authorList>
            <consortium name="Ensembl"/>
        </authorList>
    </citation>
    <scope>IDENTIFICATION</scope>
</reference>
<dbReference type="GO" id="GO:0016020">
    <property type="term" value="C:membrane"/>
    <property type="evidence" value="ECO:0007669"/>
    <property type="project" value="InterPro"/>
</dbReference>
<dbReference type="InterPro" id="IPR001190">
    <property type="entry name" value="SRCR"/>
</dbReference>
<dbReference type="Pfam" id="PF00530">
    <property type="entry name" value="SRCR"/>
    <property type="match status" value="8"/>
</dbReference>
<feature type="disulfide bond" evidence="5">
    <location>
        <begin position="830"/>
        <end position="840"/>
    </location>
</feature>
<dbReference type="FunFam" id="3.10.250.10:FF:000012">
    <property type="entry name" value="CD163 molecule like 1"/>
    <property type="match status" value="1"/>
</dbReference>
<keyword evidence="3 5" id="KW-1015">Disulfide bond</keyword>
<evidence type="ECO:0000313" key="8">
    <source>
        <dbReference type="Proteomes" id="UP000694700"/>
    </source>
</evidence>
<dbReference type="Proteomes" id="UP000694700">
    <property type="component" value="Unplaced"/>
</dbReference>
<feature type="domain" description="SRCR" evidence="6">
    <location>
        <begin position="34"/>
        <end position="134"/>
    </location>
</feature>
<dbReference type="FunFam" id="3.10.250.10:FF:000006">
    <property type="entry name" value="neurotrypsin isoform X2"/>
    <property type="match status" value="2"/>
</dbReference>
<feature type="disulfide bond" evidence="5">
    <location>
        <begin position="364"/>
        <end position="428"/>
    </location>
</feature>
<dbReference type="PANTHER" id="PTHR19331">
    <property type="entry name" value="SCAVENGER RECEPTOR DOMAIN-CONTAINING"/>
    <property type="match status" value="1"/>
</dbReference>
<dbReference type="PANTHER" id="PTHR19331:SF468">
    <property type="entry name" value="SCAVENGER RECEPTOR CYSTEINE-RICH TYPE 1 PROTEIN M160"/>
    <property type="match status" value="1"/>
</dbReference>
<keyword evidence="4" id="KW-0325">Glycoprotein</keyword>
<keyword evidence="2" id="KW-0677">Repeat</keyword>
<evidence type="ECO:0000256" key="5">
    <source>
        <dbReference type="PROSITE-ProRule" id="PRU00196"/>
    </source>
</evidence>
<evidence type="ECO:0000313" key="7">
    <source>
        <dbReference type="Ensembl" id="ENSCCRP00015080476.1"/>
    </source>
</evidence>
<keyword evidence="1" id="KW-0732">Signal</keyword>
<feature type="disulfide bond" evidence="5">
    <location>
        <begin position="206"/>
        <end position="216"/>
    </location>
</feature>
<feature type="domain" description="SRCR" evidence="6">
    <location>
        <begin position="339"/>
        <end position="439"/>
    </location>
</feature>
<feature type="disulfide bond" evidence="5">
    <location>
        <begin position="618"/>
        <end position="628"/>
    </location>
</feature>
<protein>
    <recommendedName>
        <fullName evidence="6">SRCR domain-containing protein</fullName>
    </recommendedName>
</protein>
<evidence type="ECO:0000256" key="1">
    <source>
        <dbReference type="ARBA" id="ARBA00022729"/>
    </source>
</evidence>
<feature type="disulfide bond" evidence="5">
    <location>
        <begin position="513"/>
        <end position="523"/>
    </location>
</feature>
<feature type="disulfide bond" evidence="5">
    <location>
        <begin position="377"/>
        <end position="438"/>
    </location>
</feature>
<accession>A0A8C1XDK6</accession>
<feature type="disulfide bond" evidence="5">
    <location>
        <begin position="72"/>
        <end position="133"/>
    </location>
</feature>
<dbReference type="FunFam" id="3.10.250.10:FF:000002">
    <property type="entry name" value="Scavenger receptor cysteine-rich type 1 protein M130"/>
    <property type="match status" value="1"/>
</dbReference>
<name>A0A8C1XDK6_CYPCA</name>
<dbReference type="Ensembl" id="ENSCCRT00015083106.1">
    <property type="protein sequence ID" value="ENSCCRP00015080476.1"/>
    <property type="gene ID" value="ENSCCRG00015032547.1"/>
</dbReference>
<organism evidence="7 8">
    <name type="scientific">Cyprinus carpio</name>
    <name type="common">Common carp</name>
    <dbReference type="NCBI Taxonomy" id="7962"/>
    <lineage>
        <taxon>Eukaryota</taxon>
        <taxon>Metazoa</taxon>
        <taxon>Chordata</taxon>
        <taxon>Craniata</taxon>
        <taxon>Vertebrata</taxon>
        <taxon>Euteleostomi</taxon>
        <taxon>Actinopterygii</taxon>
        <taxon>Neopterygii</taxon>
        <taxon>Teleostei</taxon>
        <taxon>Ostariophysi</taxon>
        <taxon>Cypriniformes</taxon>
        <taxon>Cyprinidae</taxon>
        <taxon>Cyprininae</taxon>
        <taxon>Cyprinus</taxon>
    </lineage>
</organism>
<evidence type="ECO:0000259" key="6">
    <source>
        <dbReference type="PROSITE" id="PS50287"/>
    </source>
</evidence>
<dbReference type="AlphaFoldDB" id="A0A8C1XDK6"/>
<feature type="disulfide bond" evidence="5">
    <location>
        <begin position="175"/>
        <end position="236"/>
    </location>
</feature>
<feature type="domain" description="SRCR" evidence="6">
    <location>
        <begin position="549"/>
        <end position="649"/>
    </location>
</feature>
<feature type="disulfide bond" evidence="5">
    <location>
        <begin position="469"/>
        <end position="533"/>
    </location>
</feature>
<evidence type="ECO:0000256" key="3">
    <source>
        <dbReference type="ARBA" id="ARBA00023157"/>
    </source>
</evidence>
<dbReference type="SUPFAM" id="SSF56487">
    <property type="entry name" value="SRCR-like"/>
    <property type="match status" value="8"/>
</dbReference>
<comment type="caution">
    <text evidence="5">Lacks conserved residue(s) required for the propagation of feature annotation.</text>
</comment>
<feature type="disulfide bond" evidence="5">
    <location>
        <begin position="729"/>
        <end position="739"/>
    </location>
</feature>
<feature type="disulfide bond" evidence="5">
    <location>
        <begin position="587"/>
        <end position="648"/>
    </location>
</feature>
<feature type="domain" description="SRCR" evidence="6">
    <location>
        <begin position="660"/>
        <end position="760"/>
    </location>
</feature>
<feature type="domain" description="SRCR" evidence="6">
    <location>
        <begin position="444"/>
        <end position="544"/>
    </location>
</feature>
<feature type="domain" description="SRCR" evidence="6">
    <location>
        <begin position="239"/>
        <end position="336"/>
    </location>
</feature>
<feature type="disulfide bond" evidence="5">
    <location>
        <begin position="408"/>
        <end position="418"/>
    </location>
</feature>
<dbReference type="FunFam" id="3.10.250.10:FF:000009">
    <property type="entry name" value="WC1"/>
    <property type="match status" value="2"/>
</dbReference>
<proteinExistence type="predicted"/>
<evidence type="ECO:0000256" key="4">
    <source>
        <dbReference type="ARBA" id="ARBA00023180"/>
    </source>
</evidence>
<feature type="disulfide bond" evidence="5">
    <location>
        <begin position="482"/>
        <end position="543"/>
    </location>
</feature>
<feature type="disulfide bond" evidence="5">
    <location>
        <begin position="59"/>
        <end position="123"/>
    </location>
</feature>
<dbReference type="FunFam" id="3.10.250.10:FF:000013">
    <property type="entry name" value="CD163 molecule like 1"/>
    <property type="match status" value="2"/>
</dbReference>
<dbReference type="PROSITE" id="PS00420">
    <property type="entry name" value="SRCR_1"/>
    <property type="match status" value="2"/>
</dbReference>
<dbReference type="InterPro" id="IPR036772">
    <property type="entry name" value="SRCR-like_dom_sf"/>
</dbReference>
<dbReference type="Gene3D" id="3.10.250.10">
    <property type="entry name" value="SRCR-like domain"/>
    <property type="match status" value="8"/>
</dbReference>
<dbReference type="PRINTS" id="PR00258">
    <property type="entry name" value="SPERACTRCPTR"/>
</dbReference>
<dbReference type="PROSITE" id="PS50287">
    <property type="entry name" value="SRCR_2"/>
    <property type="match status" value="8"/>
</dbReference>
<evidence type="ECO:0000256" key="2">
    <source>
        <dbReference type="ARBA" id="ARBA00022737"/>
    </source>
</evidence>
<dbReference type="SMART" id="SM00202">
    <property type="entry name" value="SR"/>
    <property type="match status" value="8"/>
</dbReference>
<feature type="disulfide bond" evidence="5">
    <location>
        <begin position="162"/>
        <end position="226"/>
    </location>
</feature>
<feature type="disulfide bond" evidence="5">
    <location>
        <begin position="103"/>
        <end position="113"/>
    </location>
</feature>
<feature type="disulfide bond" evidence="5">
    <location>
        <begin position="307"/>
        <end position="317"/>
    </location>
</feature>
<feature type="domain" description="SRCR" evidence="6">
    <location>
        <begin position="765"/>
        <end position="861"/>
    </location>
</feature>
<feature type="domain" description="SRCR" evidence="6">
    <location>
        <begin position="137"/>
        <end position="237"/>
    </location>
</feature>
<sequence length="889" mass="97142">LIIVTEQESHEFPRSSLTCSTSPHQRQCSDHLPLRLIRGKGRCSGRLEVYHNTVWGSVCDDQWDISDAQVVCRQLGCGAALRADGNSVFGAGEGVVWLNRVECRGNEIHLWDCPLSLKNHTDCSHKEHAGLTCADSVRLVGGNSRCAGRVEVLHDGQWGTVCDDDWDMTEAAVVCRELDCGEAVQALGDAHFGEGSDPIWMDDVACSGSESTLKNCSSGGWGESDCGHGEDAGVICSGEVLVGGTSCSGRLEILHDQTWMSVCDAVFDQQDAEVVCRELDCGAPVQVLGAAAFDKGDAQMWTQEIQCRGNESIIRLCPTSYDIQCSQENSVGLICSDSVRLVGGNSPCRGRVEVLHDGQWGTVCSDDWDMTDAAVVCRELGCGEAVEFLSNAHFGPGSGQIWMDDVACSGSESTLKNCRSGGWGKHNCGHGEDAGVRCANHKHSRLVNGSHLCSGRLEILQENTWHTLCDAVFDQQDAEVVCRELDCGAPVQVLGAAAFGKGDTQMWTQEIQCRGNESYISFCPTLSSLKHNCTHENDIGLLCSGYTNLRLVNGPDICSGRVERQYFSKWATVCDACWDMRAASVLCRQLNCGIAVSVVGSDWFGKGSGEIWADVFDCDGNETKLSECSISSWSRAERSHRRDVGVICSDSSLAPHDGLVRLSGERQCEGELEVFIHQVWRRVLLDSWSLTESSVVCRQLQGGVALSNQQVPAWFGPGSGPIWLDEVECEGNETSLWSCSSPGWGKHDCQHKEDVGVVCSEFKEIRLTEGCEGNVEVFYNGSWGNVCWNQMDRDTVSLICQELNCGRSGDLSDSTARAETAPNWLDKVTCRPHDSNLWQCPSSPWGQNDCNKDEVAKITCSSEMIFKSCKMVFVVMFFIHNVYIFIKLS</sequence>